<comment type="caution">
    <text evidence="2">The sequence shown here is derived from an EMBL/GenBank/DDBJ whole genome shotgun (WGS) entry which is preliminary data.</text>
</comment>
<keyword evidence="1" id="KW-0472">Membrane</keyword>
<sequence length="125" mass="14007">MQRAPYSPQRISVALGLCLVMLAALPRYLAGGHETRQTLIIIALVLVASAAFVQWRMLSVAARQKLPSLLKRLVMMMLLGMMGMGIWHALFTEWISWQVFISHGATLGLLLHALSLWWVNEHQTG</sequence>
<reference evidence="2" key="1">
    <citation type="journal article" date="2015" name="Nature">
        <title>Complex archaea that bridge the gap between prokaryotes and eukaryotes.</title>
        <authorList>
            <person name="Spang A."/>
            <person name="Saw J.H."/>
            <person name="Jorgensen S.L."/>
            <person name="Zaremba-Niedzwiedzka K."/>
            <person name="Martijn J."/>
            <person name="Lind A.E."/>
            <person name="van Eijk R."/>
            <person name="Schleper C."/>
            <person name="Guy L."/>
            <person name="Ettema T.J."/>
        </authorList>
    </citation>
    <scope>NUCLEOTIDE SEQUENCE</scope>
</reference>
<protein>
    <recommendedName>
        <fullName evidence="3">Transmembrane protein</fullName>
    </recommendedName>
</protein>
<accession>A0A0F9WY21</accession>
<feature type="transmembrane region" description="Helical" evidence="1">
    <location>
        <begin position="97"/>
        <end position="119"/>
    </location>
</feature>
<keyword evidence="1" id="KW-0812">Transmembrane</keyword>
<proteinExistence type="predicted"/>
<name>A0A0F9WY21_9ZZZZ</name>
<dbReference type="EMBL" id="LAZR01000178">
    <property type="protein sequence ID" value="KKN83928.1"/>
    <property type="molecule type" value="Genomic_DNA"/>
</dbReference>
<feature type="transmembrane region" description="Helical" evidence="1">
    <location>
        <begin position="36"/>
        <end position="53"/>
    </location>
</feature>
<evidence type="ECO:0008006" key="3">
    <source>
        <dbReference type="Google" id="ProtNLM"/>
    </source>
</evidence>
<evidence type="ECO:0000256" key="1">
    <source>
        <dbReference type="SAM" id="Phobius"/>
    </source>
</evidence>
<keyword evidence="1" id="KW-1133">Transmembrane helix</keyword>
<gene>
    <name evidence="2" type="ORF">LCGC14_0293940</name>
</gene>
<feature type="transmembrane region" description="Helical" evidence="1">
    <location>
        <begin position="12"/>
        <end position="30"/>
    </location>
</feature>
<organism evidence="2">
    <name type="scientific">marine sediment metagenome</name>
    <dbReference type="NCBI Taxonomy" id="412755"/>
    <lineage>
        <taxon>unclassified sequences</taxon>
        <taxon>metagenomes</taxon>
        <taxon>ecological metagenomes</taxon>
    </lineage>
</organism>
<feature type="transmembrane region" description="Helical" evidence="1">
    <location>
        <begin position="73"/>
        <end position="91"/>
    </location>
</feature>
<dbReference type="AlphaFoldDB" id="A0A0F9WY21"/>
<evidence type="ECO:0000313" key="2">
    <source>
        <dbReference type="EMBL" id="KKN83928.1"/>
    </source>
</evidence>